<dbReference type="EMBL" id="SGPJ01000380">
    <property type="protein sequence ID" value="THG94906.1"/>
    <property type="molecule type" value="Genomic_DNA"/>
</dbReference>
<reference evidence="1 2" key="1">
    <citation type="submission" date="2019-02" db="EMBL/GenBank/DDBJ databases">
        <title>Genome sequencing of the rare red list fungi Phlebia centrifuga.</title>
        <authorList>
            <person name="Buettner E."/>
            <person name="Kellner H."/>
        </authorList>
    </citation>
    <scope>NUCLEOTIDE SEQUENCE [LARGE SCALE GENOMIC DNA]</scope>
    <source>
        <strain evidence="1 2">DSM 108282</strain>
    </source>
</reference>
<gene>
    <name evidence="1" type="ORF">EW026_g6654</name>
</gene>
<sequence length="475" mass="52553">MAAAEPESVEINIRDDLDHALSGKLDFTGFIAFNKAYVDAPNPGLQLAGLGPIGLPLNAREAEVIKSRAKQAPFGMGERTVVDTSVRDTWEMDASSANLRASALKGADGQRVALLDALAKDYGFCLGLASVVCHLSGCPDDDGGYRRRRGGYGWGSDDEDGSDYDERLSFAEVSDRDMAIENFVDLEGEPISETLEVNEEEEMIPANLSETVEDGPHDDQEYEGYMGNGAGTLERWYRRTVLVIWPRYADCIVRADTGFHAACESLLSTASEEPTTDEKNTIRFLLTRFGPTGDGPSVAEAVCQAASQWKDDELWRQAVEKCSLGHGVGILHLESICHAITEFGLDVIQSSLEMIRRETKNTRFLSFFDYLKVWMVENAKENVEELQTEQAVLPWLSHQMSIALKALRKPTQEDIDTFINLSTDRGGIIYLQNSILPQILPKADAPVLKALALRIHTEESFADLAIKEEDPLVKW</sequence>
<evidence type="ECO:0000313" key="2">
    <source>
        <dbReference type="Proteomes" id="UP000309038"/>
    </source>
</evidence>
<keyword evidence="2" id="KW-1185">Reference proteome</keyword>
<proteinExistence type="predicted"/>
<protein>
    <submittedName>
        <fullName evidence="1">Uncharacterized protein</fullName>
    </submittedName>
</protein>
<dbReference type="AlphaFoldDB" id="A0A4S4KAC8"/>
<accession>A0A4S4KAC8</accession>
<comment type="caution">
    <text evidence="1">The sequence shown here is derived from an EMBL/GenBank/DDBJ whole genome shotgun (WGS) entry which is preliminary data.</text>
</comment>
<dbReference type="Proteomes" id="UP000309038">
    <property type="component" value="Unassembled WGS sequence"/>
</dbReference>
<evidence type="ECO:0000313" key="1">
    <source>
        <dbReference type="EMBL" id="THG94906.1"/>
    </source>
</evidence>
<name>A0A4S4KAC8_9APHY</name>
<organism evidence="1 2">
    <name type="scientific">Hermanssonia centrifuga</name>
    <dbReference type="NCBI Taxonomy" id="98765"/>
    <lineage>
        <taxon>Eukaryota</taxon>
        <taxon>Fungi</taxon>
        <taxon>Dikarya</taxon>
        <taxon>Basidiomycota</taxon>
        <taxon>Agaricomycotina</taxon>
        <taxon>Agaricomycetes</taxon>
        <taxon>Polyporales</taxon>
        <taxon>Meruliaceae</taxon>
        <taxon>Hermanssonia</taxon>
    </lineage>
</organism>